<sequence length="265" mass="29792">MRTYAVWGGDFPGLYPSWDEARLARGKKVKAFDSFDEAQLAYQTTDGPESRSLTPEEIEEKKALKAAAMEEANLNYQDFDTIISFDFSCRPNPGAAGIALTLYEYGVPEEVWFGRYQDNSTAPRSELLAFREALKLAEKVIARSKKVMIVAEASYAFDYALKQIPRQLNATYLGNTCAENSSRDLAASCYYLFSRLSPYVEVRRAPKNSGQPGVKFADLMARTAVDFQQRELVRWWGSHELSVAKKEVKAACAEMKDISNRRLAG</sequence>
<feature type="domain" description="RNase H type-1" evidence="1">
    <location>
        <begin position="77"/>
        <end position="226"/>
    </location>
</feature>
<gene>
    <name evidence="2" type="ORF">GCM10022278_37870</name>
</gene>
<dbReference type="Gene3D" id="3.30.420.10">
    <property type="entry name" value="Ribonuclease H-like superfamily/Ribonuclease H"/>
    <property type="match status" value="1"/>
</dbReference>
<dbReference type="InterPro" id="IPR012337">
    <property type="entry name" value="RNaseH-like_sf"/>
</dbReference>
<dbReference type="Proteomes" id="UP001501337">
    <property type="component" value="Unassembled WGS sequence"/>
</dbReference>
<proteinExistence type="predicted"/>
<dbReference type="Pfam" id="PF00075">
    <property type="entry name" value="RNase_H"/>
    <property type="match status" value="1"/>
</dbReference>
<keyword evidence="3" id="KW-1185">Reference proteome</keyword>
<evidence type="ECO:0000259" key="1">
    <source>
        <dbReference type="PROSITE" id="PS50879"/>
    </source>
</evidence>
<evidence type="ECO:0000313" key="3">
    <source>
        <dbReference type="Proteomes" id="UP001501337"/>
    </source>
</evidence>
<comment type="caution">
    <text evidence="2">The sequence shown here is derived from an EMBL/GenBank/DDBJ whole genome shotgun (WGS) entry which is preliminary data.</text>
</comment>
<organism evidence="2 3">
    <name type="scientific">Allohahella marinimesophila</name>
    <dbReference type="NCBI Taxonomy" id="1054972"/>
    <lineage>
        <taxon>Bacteria</taxon>
        <taxon>Pseudomonadati</taxon>
        <taxon>Pseudomonadota</taxon>
        <taxon>Gammaproteobacteria</taxon>
        <taxon>Oceanospirillales</taxon>
        <taxon>Hahellaceae</taxon>
        <taxon>Allohahella</taxon>
    </lineage>
</organism>
<dbReference type="InterPro" id="IPR011320">
    <property type="entry name" value="RNase_H1_N"/>
</dbReference>
<name>A0ABP7Q7F7_9GAMM</name>
<dbReference type="InterPro" id="IPR002156">
    <property type="entry name" value="RNaseH_domain"/>
</dbReference>
<accession>A0ABP7Q7F7</accession>
<dbReference type="SUPFAM" id="SSF53098">
    <property type="entry name" value="Ribonuclease H-like"/>
    <property type="match status" value="1"/>
</dbReference>
<evidence type="ECO:0000313" key="2">
    <source>
        <dbReference type="EMBL" id="GAA3977537.1"/>
    </source>
</evidence>
<dbReference type="EMBL" id="BAABBO010000021">
    <property type="protein sequence ID" value="GAA3977537.1"/>
    <property type="molecule type" value="Genomic_DNA"/>
</dbReference>
<dbReference type="Pfam" id="PF01693">
    <property type="entry name" value="Cauli_VI"/>
    <property type="match status" value="1"/>
</dbReference>
<protein>
    <recommendedName>
        <fullName evidence="1">RNase H type-1 domain-containing protein</fullName>
    </recommendedName>
</protein>
<dbReference type="InterPro" id="IPR036397">
    <property type="entry name" value="RNaseH_sf"/>
</dbReference>
<dbReference type="RefSeq" id="WP_344809353.1">
    <property type="nucleotide sequence ID" value="NZ_BAABBO010000021.1"/>
</dbReference>
<reference evidence="3" key="1">
    <citation type="journal article" date="2019" name="Int. J. Syst. Evol. Microbiol.">
        <title>The Global Catalogue of Microorganisms (GCM) 10K type strain sequencing project: providing services to taxonomists for standard genome sequencing and annotation.</title>
        <authorList>
            <consortium name="The Broad Institute Genomics Platform"/>
            <consortium name="The Broad Institute Genome Sequencing Center for Infectious Disease"/>
            <person name="Wu L."/>
            <person name="Ma J."/>
        </authorList>
    </citation>
    <scope>NUCLEOTIDE SEQUENCE [LARGE SCALE GENOMIC DNA]</scope>
    <source>
        <strain evidence="3">JCM 17555</strain>
    </source>
</reference>
<dbReference type="PROSITE" id="PS50879">
    <property type="entry name" value="RNASE_H_1"/>
    <property type="match status" value="1"/>
</dbReference>